<evidence type="ECO:0000259" key="1">
    <source>
        <dbReference type="SMART" id="SM00507"/>
    </source>
</evidence>
<evidence type="ECO:0000313" key="3">
    <source>
        <dbReference type="Proteomes" id="UP001596011"/>
    </source>
</evidence>
<comment type="caution">
    <text evidence="2">The sequence shown here is derived from an EMBL/GenBank/DDBJ whole genome shotgun (WGS) entry which is preliminary data.</text>
</comment>
<name>A0ABV9HNZ7_9MICO</name>
<dbReference type="Proteomes" id="UP001596011">
    <property type="component" value="Unassembled WGS sequence"/>
</dbReference>
<keyword evidence="2" id="KW-0540">Nuclease</keyword>
<dbReference type="SMART" id="SM00507">
    <property type="entry name" value="HNHc"/>
    <property type="match status" value="1"/>
</dbReference>
<evidence type="ECO:0000313" key="2">
    <source>
        <dbReference type="EMBL" id="MFC4631311.1"/>
    </source>
</evidence>
<reference evidence="3" key="1">
    <citation type="journal article" date="2019" name="Int. J. Syst. Evol. Microbiol.">
        <title>The Global Catalogue of Microorganisms (GCM) 10K type strain sequencing project: providing services to taxonomists for standard genome sequencing and annotation.</title>
        <authorList>
            <consortium name="The Broad Institute Genomics Platform"/>
            <consortium name="The Broad Institute Genome Sequencing Center for Infectious Disease"/>
            <person name="Wu L."/>
            <person name="Ma J."/>
        </authorList>
    </citation>
    <scope>NUCLEOTIDE SEQUENCE [LARGE SCALE GENOMIC DNA]</scope>
    <source>
        <strain evidence="3">CCUG 42722</strain>
    </source>
</reference>
<dbReference type="Gene3D" id="1.10.30.50">
    <property type="match status" value="1"/>
</dbReference>
<protein>
    <submittedName>
        <fullName evidence="2">HNH endonuclease</fullName>
    </submittedName>
</protein>
<dbReference type="GO" id="GO:0004519">
    <property type="term" value="F:endonuclease activity"/>
    <property type="evidence" value="ECO:0007669"/>
    <property type="project" value="UniProtKB-KW"/>
</dbReference>
<dbReference type="Pfam" id="PF01844">
    <property type="entry name" value="HNH"/>
    <property type="match status" value="1"/>
</dbReference>
<organism evidence="2 3">
    <name type="scientific">Promicromonospora alba</name>
    <dbReference type="NCBI Taxonomy" id="1616110"/>
    <lineage>
        <taxon>Bacteria</taxon>
        <taxon>Bacillati</taxon>
        <taxon>Actinomycetota</taxon>
        <taxon>Actinomycetes</taxon>
        <taxon>Micrococcales</taxon>
        <taxon>Promicromonosporaceae</taxon>
        <taxon>Promicromonospora</taxon>
    </lineage>
</organism>
<accession>A0ABV9HNZ7</accession>
<dbReference type="Pfam" id="PF26345">
    <property type="entry name" value="ScoMcrA_N"/>
    <property type="match status" value="1"/>
</dbReference>
<dbReference type="InterPro" id="IPR002711">
    <property type="entry name" value="HNH"/>
</dbReference>
<dbReference type="InterPro" id="IPR003615">
    <property type="entry name" value="HNH_nuc"/>
</dbReference>
<keyword evidence="2" id="KW-0255">Endonuclease</keyword>
<dbReference type="CDD" id="cd00085">
    <property type="entry name" value="HNHc"/>
    <property type="match status" value="1"/>
</dbReference>
<feature type="domain" description="HNH nuclease" evidence="1">
    <location>
        <begin position="234"/>
        <end position="294"/>
    </location>
</feature>
<sequence>MNNAITEFDALGRDAFLAKYGFKPAKNYFIVVDGKRYDSKAITGVAHQYQTGALMTPDMFSGGESTVANRLNKLGFEVTRPTMPPNWSIDELMLALDLYLLVREQGRGGFAAKVAALSEELRSLRVFPEAVRSNPAFRNTSSVALKLDNFSSIDPAHEGRGMEHGGAEDTRVWKAWAHRPDELAQAVALIRARGESDDAPEETGEDEEYGALEGRILFREHRRRERDRTLVAKKKQSVFKKTGRLACEVCDFESSEAYGVEGVIDVHHVVPLHQIGESVTTLKDLVLVCPTCHRVLHKHQPIITPAVLRRKHATTALEQSGA</sequence>
<proteinExistence type="predicted"/>
<dbReference type="InterPro" id="IPR058807">
    <property type="entry name" value="ScoMcrA_N"/>
</dbReference>
<keyword evidence="3" id="KW-1185">Reference proteome</keyword>
<keyword evidence="2" id="KW-0378">Hydrolase</keyword>
<dbReference type="EMBL" id="JBHSFI010000008">
    <property type="protein sequence ID" value="MFC4631311.1"/>
    <property type="molecule type" value="Genomic_DNA"/>
</dbReference>
<gene>
    <name evidence="2" type="ORF">ACFO6V_23905</name>
</gene>